<evidence type="ECO:0000256" key="6">
    <source>
        <dbReference type="ARBA" id="ARBA00022679"/>
    </source>
</evidence>
<dbReference type="InterPro" id="IPR036097">
    <property type="entry name" value="HisK_dim/P_sf"/>
</dbReference>
<dbReference type="PROSITE" id="PS50885">
    <property type="entry name" value="HAMP"/>
    <property type="match status" value="1"/>
</dbReference>
<name>A0A1H3MNI1_9FIRM</name>
<dbReference type="AlphaFoldDB" id="A0A1H3MNI1"/>
<keyword evidence="9 17" id="KW-0418">Kinase</keyword>
<dbReference type="Pfam" id="PF00512">
    <property type="entry name" value="HisKA"/>
    <property type="match status" value="1"/>
</dbReference>
<evidence type="ECO:0000313" key="17">
    <source>
        <dbReference type="EMBL" id="SDY78261.1"/>
    </source>
</evidence>
<feature type="domain" description="Histidine kinase" evidence="15">
    <location>
        <begin position="253"/>
        <end position="470"/>
    </location>
</feature>
<reference evidence="17 18" key="1">
    <citation type="submission" date="2016-10" db="EMBL/GenBank/DDBJ databases">
        <authorList>
            <person name="de Groot N.N."/>
        </authorList>
    </citation>
    <scope>NUCLEOTIDE SEQUENCE [LARGE SCALE GENOMIC DNA]</scope>
    <source>
        <strain evidence="17 18">DSM 21650</strain>
    </source>
</reference>
<comment type="catalytic activity">
    <reaction evidence="1">
        <text>ATP + protein L-histidine = ADP + protein N-phospho-L-histidine.</text>
        <dbReference type="EC" id="2.7.13.3"/>
    </reaction>
</comment>
<keyword evidence="13 14" id="KW-0472">Membrane</keyword>
<dbReference type="Gene3D" id="1.10.287.130">
    <property type="match status" value="1"/>
</dbReference>
<evidence type="ECO:0000256" key="11">
    <source>
        <dbReference type="ARBA" id="ARBA00022989"/>
    </source>
</evidence>
<comment type="subcellular location">
    <subcellularLocation>
        <location evidence="2">Cell membrane</location>
        <topology evidence="2">Multi-pass membrane protein</topology>
    </subcellularLocation>
</comment>
<evidence type="ECO:0000256" key="5">
    <source>
        <dbReference type="ARBA" id="ARBA00022553"/>
    </source>
</evidence>
<evidence type="ECO:0000256" key="3">
    <source>
        <dbReference type="ARBA" id="ARBA00012438"/>
    </source>
</evidence>
<feature type="transmembrane region" description="Helical" evidence="14">
    <location>
        <begin position="12"/>
        <end position="32"/>
    </location>
</feature>
<dbReference type="SMART" id="SM00388">
    <property type="entry name" value="HisKA"/>
    <property type="match status" value="1"/>
</dbReference>
<gene>
    <name evidence="17" type="ORF">SAMN05660462_00895</name>
</gene>
<dbReference type="Proteomes" id="UP000198625">
    <property type="component" value="Unassembled WGS sequence"/>
</dbReference>
<dbReference type="SUPFAM" id="SSF158472">
    <property type="entry name" value="HAMP domain-like"/>
    <property type="match status" value="1"/>
</dbReference>
<dbReference type="CDD" id="cd00075">
    <property type="entry name" value="HATPase"/>
    <property type="match status" value="1"/>
</dbReference>
<dbReference type="Gene3D" id="3.30.450.20">
    <property type="entry name" value="PAS domain"/>
    <property type="match status" value="1"/>
</dbReference>
<dbReference type="STRING" id="415015.SAMN05660462_00895"/>
<accession>A0A1H3MNI1</accession>
<dbReference type="GO" id="GO:0005524">
    <property type="term" value="F:ATP binding"/>
    <property type="evidence" value="ECO:0007669"/>
    <property type="project" value="UniProtKB-KW"/>
</dbReference>
<dbReference type="Gene3D" id="1.10.8.500">
    <property type="entry name" value="HAMP domain in histidine kinase"/>
    <property type="match status" value="1"/>
</dbReference>
<dbReference type="SMART" id="SM00387">
    <property type="entry name" value="HATPase_c"/>
    <property type="match status" value="1"/>
</dbReference>
<keyword evidence="12" id="KW-0902">Two-component regulatory system</keyword>
<dbReference type="Pfam" id="PF00672">
    <property type="entry name" value="HAMP"/>
    <property type="match status" value="1"/>
</dbReference>
<dbReference type="Pfam" id="PF02518">
    <property type="entry name" value="HATPase_c"/>
    <property type="match status" value="1"/>
</dbReference>
<dbReference type="InterPro" id="IPR003660">
    <property type="entry name" value="HAMP_dom"/>
</dbReference>
<dbReference type="OrthoDB" id="9813151at2"/>
<keyword evidence="5" id="KW-0597">Phosphoprotein</keyword>
<evidence type="ECO:0000256" key="12">
    <source>
        <dbReference type="ARBA" id="ARBA00023012"/>
    </source>
</evidence>
<organism evidence="17 18">
    <name type="scientific">Proteiniborus ethanoligenes</name>
    <dbReference type="NCBI Taxonomy" id="415015"/>
    <lineage>
        <taxon>Bacteria</taxon>
        <taxon>Bacillati</taxon>
        <taxon>Bacillota</taxon>
        <taxon>Clostridia</taxon>
        <taxon>Eubacteriales</taxon>
        <taxon>Proteiniborus</taxon>
    </lineage>
</organism>
<dbReference type="GO" id="GO:0000155">
    <property type="term" value="F:phosphorelay sensor kinase activity"/>
    <property type="evidence" value="ECO:0007669"/>
    <property type="project" value="InterPro"/>
</dbReference>
<dbReference type="CDD" id="cd00082">
    <property type="entry name" value="HisKA"/>
    <property type="match status" value="1"/>
</dbReference>
<dbReference type="Gene3D" id="3.30.565.10">
    <property type="entry name" value="Histidine kinase-like ATPase, C-terminal domain"/>
    <property type="match status" value="1"/>
</dbReference>
<proteinExistence type="predicted"/>
<evidence type="ECO:0000256" key="8">
    <source>
        <dbReference type="ARBA" id="ARBA00022741"/>
    </source>
</evidence>
<dbReference type="SUPFAM" id="SSF55874">
    <property type="entry name" value="ATPase domain of HSP90 chaperone/DNA topoisomerase II/histidine kinase"/>
    <property type="match status" value="1"/>
</dbReference>
<evidence type="ECO:0000256" key="2">
    <source>
        <dbReference type="ARBA" id="ARBA00004651"/>
    </source>
</evidence>
<dbReference type="InterPro" id="IPR004358">
    <property type="entry name" value="Sig_transdc_His_kin-like_C"/>
</dbReference>
<keyword evidence="4" id="KW-1003">Cell membrane</keyword>
<protein>
    <recommendedName>
        <fullName evidence="3">histidine kinase</fullName>
        <ecNumber evidence="3">2.7.13.3</ecNumber>
    </recommendedName>
</protein>
<keyword evidence="8" id="KW-0547">Nucleotide-binding</keyword>
<dbReference type="CDD" id="cd06225">
    <property type="entry name" value="HAMP"/>
    <property type="match status" value="1"/>
</dbReference>
<keyword evidence="10" id="KW-0067">ATP-binding</keyword>
<dbReference type="FunFam" id="3.30.565.10:FF:000006">
    <property type="entry name" value="Sensor histidine kinase WalK"/>
    <property type="match status" value="1"/>
</dbReference>
<dbReference type="InterPro" id="IPR003594">
    <property type="entry name" value="HATPase_dom"/>
</dbReference>
<dbReference type="InterPro" id="IPR050398">
    <property type="entry name" value="HssS/ArlS-like"/>
</dbReference>
<dbReference type="InterPro" id="IPR036890">
    <property type="entry name" value="HATPase_C_sf"/>
</dbReference>
<dbReference type="FunFam" id="1.10.287.130:FF:000001">
    <property type="entry name" value="Two-component sensor histidine kinase"/>
    <property type="match status" value="1"/>
</dbReference>
<dbReference type="SMART" id="SM00304">
    <property type="entry name" value="HAMP"/>
    <property type="match status" value="1"/>
</dbReference>
<evidence type="ECO:0000256" key="13">
    <source>
        <dbReference type="ARBA" id="ARBA00023136"/>
    </source>
</evidence>
<keyword evidence="11 14" id="KW-1133">Transmembrane helix</keyword>
<dbReference type="RefSeq" id="WP_091727785.1">
    <property type="nucleotide sequence ID" value="NZ_FNQE01000007.1"/>
</dbReference>
<evidence type="ECO:0000256" key="1">
    <source>
        <dbReference type="ARBA" id="ARBA00000085"/>
    </source>
</evidence>
<evidence type="ECO:0000259" key="16">
    <source>
        <dbReference type="PROSITE" id="PS50885"/>
    </source>
</evidence>
<evidence type="ECO:0000259" key="15">
    <source>
        <dbReference type="PROSITE" id="PS50109"/>
    </source>
</evidence>
<evidence type="ECO:0000313" key="18">
    <source>
        <dbReference type="Proteomes" id="UP000198625"/>
    </source>
</evidence>
<dbReference type="PROSITE" id="PS50109">
    <property type="entry name" value="HIS_KIN"/>
    <property type="match status" value="1"/>
</dbReference>
<keyword evidence="18" id="KW-1185">Reference proteome</keyword>
<evidence type="ECO:0000256" key="14">
    <source>
        <dbReference type="SAM" id="Phobius"/>
    </source>
</evidence>
<sequence length="472" mass="54067">MFNTVFKKLVLVYLIVIVVIFAVLGISLMKMFENYYFDKKSQVLIDEGQKLNLTVVKYLNGQVTYERLGLELEAIERFLNTKIWVIDKMGYVYGVSSKSETKWIGRQLSEEDIINVLKGNVITKRNGYDEYFGSPVMTVGIPIFVNGKVENGIFMHSPIYEIKETLNEVYKIILYSIGISFFIATTMLYTISQKISRPIKEINQITKVIASGEFHKRVSIKSKDELGQLASSFNHMAEELSKLENMRRGFIADVSHELRTPLTLIKGYTKGLMDVELPENKKDEYFKIICEETDRLTELINNLLDLSRMESGSNTLNIESFNINELIRRNILKFSNGLEKKNIHVEIEFKKEPLWVAADRESISQVIANLIDNAVKFMNNEDTLTIDTCIKDNKALISIKDTGIGIPDDEIKNIWERFYKGDKSRSRQVKGTGLGLAIVKEIIKSHNEDIIVESKVGEGTRFSFTLRLSEKL</sequence>
<dbReference type="PANTHER" id="PTHR45528:SF1">
    <property type="entry name" value="SENSOR HISTIDINE KINASE CPXA"/>
    <property type="match status" value="1"/>
</dbReference>
<evidence type="ECO:0000256" key="10">
    <source>
        <dbReference type="ARBA" id="ARBA00022840"/>
    </source>
</evidence>
<dbReference type="InterPro" id="IPR005467">
    <property type="entry name" value="His_kinase_dom"/>
</dbReference>
<evidence type="ECO:0000256" key="7">
    <source>
        <dbReference type="ARBA" id="ARBA00022692"/>
    </source>
</evidence>
<dbReference type="EMBL" id="FNQE01000007">
    <property type="protein sequence ID" value="SDY78261.1"/>
    <property type="molecule type" value="Genomic_DNA"/>
</dbReference>
<keyword evidence="6" id="KW-0808">Transferase</keyword>
<dbReference type="PANTHER" id="PTHR45528">
    <property type="entry name" value="SENSOR HISTIDINE KINASE CPXA"/>
    <property type="match status" value="1"/>
</dbReference>
<dbReference type="InterPro" id="IPR003661">
    <property type="entry name" value="HisK_dim/P_dom"/>
</dbReference>
<evidence type="ECO:0000256" key="9">
    <source>
        <dbReference type="ARBA" id="ARBA00022777"/>
    </source>
</evidence>
<dbReference type="SUPFAM" id="SSF47384">
    <property type="entry name" value="Homodimeric domain of signal transducing histidine kinase"/>
    <property type="match status" value="1"/>
</dbReference>
<keyword evidence="7 14" id="KW-0812">Transmembrane</keyword>
<dbReference type="PRINTS" id="PR00344">
    <property type="entry name" value="BCTRLSENSOR"/>
</dbReference>
<feature type="transmembrane region" description="Helical" evidence="14">
    <location>
        <begin position="172"/>
        <end position="191"/>
    </location>
</feature>
<feature type="domain" description="HAMP" evidence="16">
    <location>
        <begin position="193"/>
        <end position="245"/>
    </location>
</feature>
<evidence type="ECO:0000256" key="4">
    <source>
        <dbReference type="ARBA" id="ARBA00022475"/>
    </source>
</evidence>
<dbReference type="EC" id="2.7.13.3" evidence="3"/>
<dbReference type="GO" id="GO:0005886">
    <property type="term" value="C:plasma membrane"/>
    <property type="evidence" value="ECO:0007669"/>
    <property type="project" value="UniProtKB-SubCell"/>
</dbReference>